<evidence type="ECO:0000313" key="2">
    <source>
        <dbReference type="Proteomes" id="UP001165960"/>
    </source>
</evidence>
<dbReference type="Proteomes" id="UP001165960">
    <property type="component" value="Unassembled WGS sequence"/>
</dbReference>
<comment type="caution">
    <text evidence="1">The sequence shown here is derived from an EMBL/GenBank/DDBJ whole genome shotgun (WGS) entry which is preliminary data.</text>
</comment>
<sequence>MLRQSCKLKPLRSSSFISHQLFYNYSTLKQLPISPSASNLKDVVNLELQAQQKFAAGRFKESLDLIQAYNSKLTSDEFGQISISLPEVQDAIVKLIVENRLQEAIELWAAVKSWGKWTFVRSSQFENIVIRSPVEANSSKYDLINFSSFIHLMTVSLMRKPRKEYEVHQGNSVCEAPYSVAQRFCQDIFLDYTRKLDGSLYPRPLPATFEILIRWLVLQGYFELACQVMYEMQRLKVVPRESLVQHIVEKWTLSSLRVSQELADICNIYSEIALPPKLNTLKALKDFTFVILSKETGGSVTNRSTLSKLLAAISNGYLRLKHPVIAMKLFSLAPAPSQSIVERSYINLLKYYSYNAETADLEQFEQIADRIMNLPVVEPTQEPSRAYKVGYTEKSNAPMLPKLKTPLSQELVHVIVAGYSYNQEIESVAQMLQMIVTGGFPSVCLDDQMMMSIMDGFARHSNVPAFKFLRSFWRKNMALSHPWLPELTMIDTLAFNRHLDPLPDILQDLLASAERSHELLAMTTKDPLLHLYGFGRKLYHHVASFSPDVATKITDVLVSHENGTPPELWAGWIQGLEEDANILPQHIEKVQAMYCFNTAHLKYANLATSNKH</sequence>
<name>A0ACC2RY28_9FUNG</name>
<reference evidence="1" key="1">
    <citation type="submission" date="2022-04" db="EMBL/GenBank/DDBJ databases">
        <title>Genome of the entomopathogenic fungus Entomophthora muscae.</title>
        <authorList>
            <person name="Elya C."/>
            <person name="Lovett B.R."/>
            <person name="Lee E."/>
            <person name="Macias A.M."/>
            <person name="Hajek A.E."/>
            <person name="De Bivort B.L."/>
            <person name="Kasson M.T."/>
            <person name="De Fine Licht H.H."/>
            <person name="Stajich J.E."/>
        </authorList>
    </citation>
    <scope>NUCLEOTIDE SEQUENCE</scope>
    <source>
        <strain evidence="1">Berkeley</strain>
    </source>
</reference>
<protein>
    <submittedName>
        <fullName evidence="1">Uncharacterized protein</fullName>
    </submittedName>
</protein>
<proteinExistence type="predicted"/>
<accession>A0ACC2RY28</accession>
<gene>
    <name evidence="1" type="ORF">DSO57_1009102</name>
</gene>
<evidence type="ECO:0000313" key="1">
    <source>
        <dbReference type="EMBL" id="KAJ9054943.1"/>
    </source>
</evidence>
<dbReference type="EMBL" id="QTSX02006418">
    <property type="protein sequence ID" value="KAJ9054943.1"/>
    <property type="molecule type" value="Genomic_DNA"/>
</dbReference>
<keyword evidence="2" id="KW-1185">Reference proteome</keyword>
<organism evidence="1 2">
    <name type="scientific">Entomophthora muscae</name>
    <dbReference type="NCBI Taxonomy" id="34485"/>
    <lineage>
        <taxon>Eukaryota</taxon>
        <taxon>Fungi</taxon>
        <taxon>Fungi incertae sedis</taxon>
        <taxon>Zoopagomycota</taxon>
        <taxon>Entomophthoromycotina</taxon>
        <taxon>Entomophthoromycetes</taxon>
        <taxon>Entomophthorales</taxon>
        <taxon>Entomophthoraceae</taxon>
        <taxon>Entomophthora</taxon>
    </lineage>
</organism>